<dbReference type="AlphaFoldDB" id="A0A6N8FTK7"/>
<gene>
    <name evidence="1" type="ORF">BWI75_04590</name>
</gene>
<keyword evidence="2" id="KW-1185">Reference proteome</keyword>
<accession>A0A6N8FTK7</accession>
<comment type="caution">
    <text evidence="1">The sequence shown here is derived from an EMBL/GenBank/DDBJ whole genome shotgun (WGS) entry which is preliminary data.</text>
</comment>
<proteinExistence type="predicted"/>
<evidence type="ECO:0000313" key="1">
    <source>
        <dbReference type="EMBL" id="MUL35645.1"/>
    </source>
</evidence>
<organism evidence="1 2">
    <name type="scientific">Gloeocapsopsis dulcis AAB1 = 1H9</name>
    <dbReference type="NCBI Taxonomy" id="1433147"/>
    <lineage>
        <taxon>Bacteria</taxon>
        <taxon>Bacillati</taxon>
        <taxon>Cyanobacteriota</taxon>
        <taxon>Cyanophyceae</taxon>
        <taxon>Oscillatoriophycideae</taxon>
        <taxon>Chroococcales</taxon>
        <taxon>Chroococcaceae</taxon>
        <taxon>Gloeocapsopsis</taxon>
        <taxon>Gloeocapsopsis dulcis</taxon>
    </lineage>
</organism>
<dbReference type="RefSeq" id="WP_105221160.1">
    <property type="nucleotide sequence ID" value="NZ_CAWNSU010000082.1"/>
</dbReference>
<protein>
    <recommendedName>
        <fullName evidence="3">Sigma-70 family RNA polymerase sigma factor</fullName>
    </recommendedName>
</protein>
<evidence type="ECO:0000313" key="2">
    <source>
        <dbReference type="Proteomes" id="UP000441797"/>
    </source>
</evidence>
<name>A0A6N8FTK7_9CHRO</name>
<sequence length="213" mass="25103">MEQLEIQLYQLIITTCQYKQNSVERQQGLTKIVRMICKSGKLWKDNSPYYEDALQKTWLYFCRNLCEANTGERYDPNRSSVITWLNAYLRRRLQDFRVEEYETLAQTASFQTTEVDEAVDATDVLVAPPDIPPILEMTITWAKTDFDGELRRVHIQGHPKVNCQVLILQRLPPETSWEKLSEEYRISISTLTSFYRRQCISRLRKFGESQGYL</sequence>
<dbReference type="OrthoDB" id="454880at2"/>
<evidence type="ECO:0008006" key="3">
    <source>
        <dbReference type="Google" id="ProtNLM"/>
    </source>
</evidence>
<reference evidence="1 2" key="1">
    <citation type="journal article" date="2019" name="Front. Microbiol.">
        <title>Genomic Features for Desiccation Tolerance and Sugar Biosynthesis in the Extremophile Gloeocapsopsis sp. UTEX B3054.</title>
        <authorList>
            <person name="Urrejola C."/>
            <person name="Alcorta J."/>
            <person name="Salas L."/>
            <person name="Vasquez M."/>
            <person name="Polz M.F."/>
            <person name="Vicuna R."/>
            <person name="Diez B."/>
        </authorList>
    </citation>
    <scope>NUCLEOTIDE SEQUENCE [LARGE SCALE GENOMIC DNA]</scope>
    <source>
        <strain evidence="1 2">1H9</strain>
    </source>
</reference>
<dbReference type="Proteomes" id="UP000441797">
    <property type="component" value="Unassembled WGS sequence"/>
</dbReference>
<dbReference type="EMBL" id="NAPY01000004">
    <property type="protein sequence ID" value="MUL35645.1"/>
    <property type="molecule type" value="Genomic_DNA"/>
</dbReference>